<evidence type="ECO:0000256" key="1">
    <source>
        <dbReference type="ARBA" id="ARBA00009924"/>
    </source>
</evidence>
<dbReference type="EMBL" id="AP014936">
    <property type="protein sequence ID" value="BAU47966.1"/>
    <property type="molecule type" value="Genomic_DNA"/>
</dbReference>
<name>A0A1B4V331_9GAMM</name>
<dbReference type="AlphaFoldDB" id="A0A1B4V331"/>
<evidence type="ECO:0000259" key="4">
    <source>
        <dbReference type="Pfam" id="PF03976"/>
    </source>
</evidence>
<evidence type="ECO:0000313" key="5">
    <source>
        <dbReference type="EMBL" id="BAU47966.1"/>
    </source>
</evidence>
<evidence type="ECO:0000313" key="6">
    <source>
        <dbReference type="Proteomes" id="UP000218899"/>
    </source>
</evidence>
<dbReference type="Proteomes" id="UP000218899">
    <property type="component" value="Chromosome"/>
</dbReference>
<dbReference type="Pfam" id="PF03976">
    <property type="entry name" value="PPK2"/>
    <property type="match status" value="1"/>
</dbReference>
<dbReference type="RefSeq" id="WP_096460523.1">
    <property type="nucleotide sequence ID" value="NZ_AP014936.1"/>
</dbReference>
<dbReference type="InterPro" id="IPR027417">
    <property type="entry name" value="P-loop_NTPase"/>
</dbReference>
<sequence length="275" mass="31489">MAKTLLRDPDVYRVRPGRPIHLNDVDPNDTSVFDGDKDEGREYAEWLSERLDETQDLFYADRRYALLIVLQGMDTSGKDGVIRRVFQSVDPLGVRVKCFVRPTPEELAHDFLWRVHPHAPARGEIAIFNRSHYEDVVTARVLGTVDEAACRERFEHINAFERALAAHGTVILKFLLHIDREEQGSRLQARLDAPHKHWKFDPADLEARLRWPAYMQAYGDALAATSTAWAPWYLVPANRKWYRDLVVGAVIVRAIEALDLRYPVPAFDPAAIVIP</sequence>
<dbReference type="Gene3D" id="3.40.50.300">
    <property type="entry name" value="P-loop containing nucleotide triphosphate hydrolases"/>
    <property type="match status" value="1"/>
</dbReference>
<keyword evidence="2" id="KW-0808">Transferase</keyword>
<dbReference type="InterPro" id="IPR022488">
    <property type="entry name" value="PPK2-related"/>
</dbReference>
<keyword evidence="3 5" id="KW-0418">Kinase</keyword>
<dbReference type="OrthoDB" id="9775224at2"/>
<gene>
    <name evidence="5" type="ORF">SVA_1401</name>
</gene>
<dbReference type="KEGG" id="sva:SVA_1401"/>
<proteinExistence type="inferred from homology"/>
<dbReference type="NCBIfam" id="TIGR03709">
    <property type="entry name" value="PPK2_rel_1"/>
    <property type="match status" value="1"/>
</dbReference>
<accession>A0A1B4V331</accession>
<keyword evidence="6" id="KW-1185">Reference proteome</keyword>
<evidence type="ECO:0000256" key="2">
    <source>
        <dbReference type="ARBA" id="ARBA00022679"/>
    </source>
</evidence>
<dbReference type="GO" id="GO:0008976">
    <property type="term" value="F:polyphosphate kinase activity"/>
    <property type="evidence" value="ECO:0007669"/>
    <property type="project" value="InterPro"/>
</dbReference>
<dbReference type="InterPro" id="IPR022300">
    <property type="entry name" value="PPK2-rel_1"/>
</dbReference>
<dbReference type="PIRSF" id="PIRSF028756">
    <property type="entry name" value="PPK2_prd"/>
    <property type="match status" value="1"/>
</dbReference>
<organism evidence="5 6">
    <name type="scientific">Sulfurifustis variabilis</name>
    <dbReference type="NCBI Taxonomy" id="1675686"/>
    <lineage>
        <taxon>Bacteria</taxon>
        <taxon>Pseudomonadati</taxon>
        <taxon>Pseudomonadota</taxon>
        <taxon>Gammaproteobacteria</taxon>
        <taxon>Acidiferrobacterales</taxon>
        <taxon>Acidiferrobacteraceae</taxon>
        <taxon>Sulfurifustis</taxon>
    </lineage>
</organism>
<protein>
    <submittedName>
        <fullName evidence="5">Polyphosphate kinase</fullName>
    </submittedName>
</protein>
<evidence type="ECO:0000256" key="3">
    <source>
        <dbReference type="ARBA" id="ARBA00022777"/>
    </source>
</evidence>
<reference evidence="5 6" key="1">
    <citation type="submission" date="2015-08" db="EMBL/GenBank/DDBJ databases">
        <title>Complete genome sequence of Sulfurifustis variabilis.</title>
        <authorList>
            <person name="Miura A."/>
            <person name="Kojima H."/>
            <person name="Fukui M."/>
        </authorList>
    </citation>
    <scope>NUCLEOTIDE SEQUENCE [LARGE SCALE GENOMIC DNA]</scope>
    <source>
        <strain evidence="6">skN76</strain>
    </source>
</reference>
<comment type="similarity">
    <text evidence="1">Belongs to the polyphosphate kinase 2 (PPK2) family. Class I subfamily.</text>
</comment>
<dbReference type="PANTHER" id="PTHR34383:SF3">
    <property type="entry name" value="POLYPHOSPHATE:AMP PHOSPHOTRANSFERASE"/>
    <property type="match status" value="1"/>
</dbReference>
<dbReference type="InterPro" id="IPR016898">
    <property type="entry name" value="Polyphosphate_phosphotransfera"/>
</dbReference>
<dbReference type="SUPFAM" id="SSF52540">
    <property type="entry name" value="P-loop containing nucleoside triphosphate hydrolases"/>
    <property type="match status" value="1"/>
</dbReference>
<feature type="domain" description="Polyphosphate kinase-2-related" evidence="4">
    <location>
        <begin position="36"/>
        <end position="258"/>
    </location>
</feature>
<dbReference type="PANTHER" id="PTHR34383">
    <property type="entry name" value="POLYPHOSPHATE:AMP PHOSPHOTRANSFERASE-RELATED"/>
    <property type="match status" value="1"/>
</dbReference>
<dbReference type="GO" id="GO:0006797">
    <property type="term" value="P:polyphosphate metabolic process"/>
    <property type="evidence" value="ECO:0007669"/>
    <property type="project" value="InterPro"/>
</dbReference>